<dbReference type="RefSeq" id="WP_209678405.1">
    <property type="nucleotide sequence ID" value="NZ_JAGIOI010000001.1"/>
</dbReference>
<gene>
    <name evidence="2" type="ORF">JOF48_001203</name>
</gene>
<sequence length="387" mass="39408">MRTRMRHPQTSEPGAWLPRRDITVLLLSDAAELQGAVGRVCAAAAVELVIAGSLEQMAGRWGDVAAVLVDAGAGSPQLELTGWKGPTVVVGFAQDGSRVWQRAEQQRADRVAVLPDSAPWLANYLGRLRNSSPGAAVVGVMGASGGAGASTLAVLLAAEAAARGTRTLLVDGDQWGGGLNAALSAQHLPGLRWPDLLRASGAINPEQLAASLPQLGALAMLSWNSAPQPDVPAQTPAAVGEVLRAARAAYGLVVVDLACNPSAVAALAAHCQGLALVVPARARAAAAALALVPALPPMPLAAVVRGPLGEGLDAAMVADAVELALAGQFPQLRGVARALEAQRPADLLRRRAVRTLLSGLLQWVAGEPAAGAPGAASPAARHGRRRP</sequence>
<keyword evidence="3" id="KW-1185">Reference proteome</keyword>
<dbReference type="EMBL" id="JAGIOI010000001">
    <property type="protein sequence ID" value="MBP2412404.1"/>
    <property type="molecule type" value="Genomic_DNA"/>
</dbReference>
<protein>
    <submittedName>
        <fullName evidence="2">Secretion/DNA translocation related CpaE-like protein</fullName>
    </submittedName>
</protein>
<evidence type="ECO:0000313" key="3">
    <source>
        <dbReference type="Proteomes" id="UP000711614"/>
    </source>
</evidence>
<dbReference type="Pfam" id="PF26563">
    <property type="entry name" value="Rv3660c_N"/>
    <property type="match status" value="1"/>
</dbReference>
<name>A0ABS4YUC7_9MICC</name>
<feature type="domain" description="Rv3660c-like CheY-like N-terminal" evidence="1">
    <location>
        <begin position="29"/>
        <end position="130"/>
    </location>
</feature>
<dbReference type="InterPro" id="IPR022521">
    <property type="entry name" value="Rv3660c"/>
</dbReference>
<dbReference type="SUPFAM" id="SSF52540">
    <property type="entry name" value="P-loop containing nucleoside triphosphate hydrolases"/>
    <property type="match status" value="1"/>
</dbReference>
<comment type="caution">
    <text evidence="2">The sequence shown here is derived from an EMBL/GenBank/DDBJ whole genome shotgun (WGS) entry which is preliminary data.</text>
</comment>
<proteinExistence type="predicted"/>
<reference evidence="2 3" key="1">
    <citation type="submission" date="2021-03" db="EMBL/GenBank/DDBJ databases">
        <title>Sequencing the genomes of 1000 actinobacteria strains.</title>
        <authorList>
            <person name="Klenk H.-P."/>
        </authorList>
    </citation>
    <scope>NUCLEOTIDE SEQUENCE [LARGE SCALE GENOMIC DNA]</scope>
    <source>
        <strain evidence="2 3">DSM 16005</strain>
    </source>
</reference>
<evidence type="ECO:0000259" key="1">
    <source>
        <dbReference type="Pfam" id="PF26563"/>
    </source>
</evidence>
<dbReference type="InterPro" id="IPR027417">
    <property type="entry name" value="P-loop_NTPase"/>
</dbReference>
<organism evidence="2 3">
    <name type="scientific">Arthrobacter stackebrandtii</name>
    <dbReference type="NCBI Taxonomy" id="272161"/>
    <lineage>
        <taxon>Bacteria</taxon>
        <taxon>Bacillati</taxon>
        <taxon>Actinomycetota</taxon>
        <taxon>Actinomycetes</taxon>
        <taxon>Micrococcales</taxon>
        <taxon>Micrococcaceae</taxon>
        <taxon>Arthrobacter</taxon>
    </lineage>
</organism>
<dbReference type="Gene3D" id="3.40.50.300">
    <property type="entry name" value="P-loop containing nucleotide triphosphate hydrolases"/>
    <property type="match status" value="1"/>
</dbReference>
<dbReference type="Proteomes" id="UP000711614">
    <property type="component" value="Unassembled WGS sequence"/>
</dbReference>
<accession>A0ABS4YUC7</accession>
<evidence type="ECO:0000313" key="2">
    <source>
        <dbReference type="EMBL" id="MBP2412404.1"/>
    </source>
</evidence>
<dbReference type="InterPro" id="IPR059050">
    <property type="entry name" value="Rv3660c_N"/>
</dbReference>
<dbReference type="NCBIfam" id="TIGR03815">
    <property type="entry name" value="CpaE_hom_Actino"/>
    <property type="match status" value="1"/>
</dbReference>